<evidence type="ECO:0000313" key="2">
    <source>
        <dbReference type="EMBL" id="KRN05534.1"/>
    </source>
</evidence>
<gene>
    <name evidence="2" type="ORF">FD15_GL002095</name>
</gene>
<accession>A0A023CVK2</accession>
<keyword evidence="1" id="KW-0472">Membrane</keyword>
<dbReference type="PATRIC" id="fig|1423806.3.peg.2135"/>
<feature type="transmembrane region" description="Helical" evidence="1">
    <location>
        <begin position="83"/>
        <end position="101"/>
    </location>
</feature>
<dbReference type="RefSeq" id="WP_034987104.1">
    <property type="nucleotide sequence ID" value="NZ_AYZF01000017.1"/>
</dbReference>
<feature type="transmembrane region" description="Helical" evidence="1">
    <location>
        <begin position="107"/>
        <end position="126"/>
    </location>
</feature>
<comment type="caution">
    <text evidence="2">The sequence shown here is derived from an EMBL/GenBank/DDBJ whole genome shotgun (WGS) entry which is preliminary data.</text>
</comment>
<dbReference type="OrthoDB" id="2300382at2"/>
<reference evidence="2 3" key="1">
    <citation type="journal article" date="2015" name="Genome Announc.">
        <title>Expanding the biotechnology potential of lactobacilli through comparative genomics of 213 strains and associated genera.</title>
        <authorList>
            <person name="Sun Z."/>
            <person name="Harris H.M."/>
            <person name="McCann A."/>
            <person name="Guo C."/>
            <person name="Argimon S."/>
            <person name="Zhang W."/>
            <person name="Yang X."/>
            <person name="Jeffery I.B."/>
            <person name="Cooney J.C."/>
            <person name="Kagawa T.F."/>
            <person name="Liu W."/>
            <person name="Song Y."/>
            <person name="Salvetti E."/>
            <person name="Wrobel A."/>
            <person name="Rasinkangas P."/>
            <person name="Parkhill J."/>
            <person name="Rea M.C."/>
            <person name="O'Sullivan O."/>
            <person name="Ritari J."/>
            <person name="Douillard F.P."/>
            <person name="Paul Ross R."/>
            <person name="Yang R."/>
            <person name="Briner A.E."/>
            <person name="Felis G.E."/>
            <person name="de Vos W.M."/>
            <person name="Barrangou R."/>
            <person name="Klaenhammer T.R."/>
            <person name="Caufield P.W."/>
            <person name="Cui Y."/>
            <person name="Zhang H."/>
            <person name="O'Toole P.W."/>
        </authorList>
    </citation>
    <scope>NUCLEOTIDE SEQUENCE [LARGE SCALE GENOMIC DNA]</scope>
    <source>
        <strain evidence="2 3">DSM 21376</strain>
    </source>
</reference>
<name>A0A023CVK2_9LACO</name>
<dbReference type="eggNOG" id="ENOG5030A0D">
    <property type="taxonomic scope" value="Bacteria"/>
</dbReference>
<feature type="transmembrane region" description="Helical" evidence="1">
    <location>
        <begin position="21"/>
        <end position="37"/>
    </location>
</feature>
<keyword evidence="1" id="KW-1133">Transmembrane helix</keyword>
<evidence type="ECO:0000256" key="1">
    <source>
        <dbReference type="SAM" id="Phobius"/>
    </source>
</evidence>
<protein>
    <submittedName>
        <fullName evidence="2">Uncharacterized protein</fullName>
    </submittedName>
</protein>
<evidence type="ECO:0000313" key="3">
    <source>
        <dbReference type="Proteomes" id="UP000050961"/>
    </source>
</evidence>
<proteinExistence type="predicted"/>
<keyword evidence="1" id="KW-0812">Transmembrane</keyword>
<sequence>MKKVNDERLKGQLVKNFKISFIIENLFVLLVLVYESFKNIWKTLNLHNPLWVSFMIGVISLSILSQKVTTAIEDKPKISRKRLAFYFVLEFLIFSSLFILVIPSSIWAAFVCGGTVALVISSILIYNNHYRYYQK</sequence>
<feature type="transmembrane region" description="Helical" evidence="1">
    <location>
        <begin position="49"/>
        <end position="71"/>
    </location>
</feature>
<dbReference type="AlphaFoldDB" id="A0A023CVK2"/>
<dbReference type="EMBL" id="AYZF01000017">
    <property type="protein sequence ID" value="KRN05534.1"/>
    <property type="molecule type" value="Genomic_DNA"/>
</dbReference>
<keyword evidence="3" id="KW-1185">Reference proteome</keyword>
<organism evidence="2 3">
    <name type="scientific">Liquorilactobacillus sucicola DSM 21376 = JCM 15457</name>
    <dbReference type="NCBI Taxonomy" id="1423806"/>
    <lineage>
        <taxon>Bacteria</taxon>
        <taxon>Bacillati</taxon>
        <taxon>Bacillota</taxon>
        <taxon>Bacilli</taxon>
        <taxon>Lactobacillales</taxon>
        <taxon>Lactobacillaceae</taxon>
        <taxon>Liquorilactobacillus</taxon>
    </lineage>
</organism>
<dbReference type="Proteomes" id="UP000050961">
    <property type="component" value="Unassembled WGS sequence"/>
</dbReference>
<dbReference type="STRING" id="1423806.FD15_GL002095"/>